<protein>
    <recommendedName>
        <fullName evidence="3">DUF2125 domain-containing protein</fullName>
    </recommendedName>
</protein>
<dbReference type="AlphaFoldDB" id="A0A3B0REX9"/>
<dbReference type="InterPro" id="IPR018666">
    <property type="entry name" value="DUF2125"/>
</dbReference>
<organism evidence="2">
    <name type="scientific">hydrothermal vent metagenome</name>
    <dbReference type="NCBI Taxonomy" id="652676"/>
    <lineage>
        <taxon>unclassified sequences</taxon>
        <taxon>metagenomes</taxon>
        <taxon>ecological metagenomes</taxon>
    </lineage>
</organism>
<reference evidence="2" key="1">
    <citation type="submission" date="2018-06" db="EMBL/GenBank/DDBJ databases">
        <authorList>
            <person name="Zhirakovskaya E."/>
        </authorList>
    </citation>
    <scope>NUCLEOTIDE SEQUENCE</scope>
</reference>
<dbReference type="Pfam" id="PF09898">
    <property type="entry name" value="DUF2125"/>
    <property type="match status" value="1"/>
</dbReference>
<gene>
    <name evidence="2" type="ORF">MNBD_ALPHA02-776</name>
</gene>
<evidence type="ECO:0000313" key="2">
    <source>
        <dbReference type="EMBL" id="VAV90287.1"/>
    </source>
</evidence>
<proteinExistence type="predicted"/>
<evidence type="ECO:0000256" key="1">
    <source>
        <dbReference type="SAM" id="Phobius"/>
    </source>
</evidence>
<name>A0A3B0REX9_9ZZZZ</name>
<sequence length="330" mass="36731">MRFRVLVSTVIIAIVGYSLFWFYMAGELEDRIEAWAQTQKPRGLSLRYKELDITGFPYRMELAFTDLNVVKTNGEGLPVLFMAPNITLIAFPWNIYHGVMVSDGGALRIGRRTNPALTLAFGKSRASVVFDRADGEFLRFSAVLGSMKWVGQNDDLAASTADEMKLHILRPQQDDGQDDMELPVQVKLFVELDGLAVRDYFDKKLDKVRLDLELHGKSLPGYSKESLAAWRDEGGTLSVKNIEVIADNMNVELNGELSLDQDMKPLGAFSAKLQSLNEMKDGMPENKLMQELGRLGNPDSKAPSELAVSLQNGLLYLGPVPVYELAPVVE</sequence>
<evidence type="ECO:0008006" key="3">
    <source>
        <dbReference type="Google" id="ProtNLM"/>
    </source>
</evidence>
<dbReference type="EMBL" id="UOED01000056">
    <property type="protein sequence ID" value="VAV90287.1"/>
    <property type="molecule type" value="Genomic_DNA"/>
</dbReference>
<keyword evidence="1" id="KW-0472">Membrane</keyword>
<accession>A0A3B0REX9</accession>
<keyword evidence="1" id="KW-0812">Transmembrane</keyword>
<keyword evidence="1" id="KW-1133">Transmembrane helix</keyword>
<feature type="transmembrane region" description="Helical" evidence="1">
    <location>
        <begin position="5"/>
        <end position="24"/>
    </location>
</feature>